<accession>A0A5R8QG58</accession>
<dbReference type="AlphaFoldDB" id="A0A5R8QG58"/>
<dbReference type="EMBL" id="VBWP01000003">
    <property type="protein sequence ID" value="TLG75473.1"/>
    <property type="molecule type" value="Genomic_DNA"/>
</dbReference>
<feature type="region of interest" description="Disordered" evidence="1">
    <location>
        <begin position="35"/>
        <end position="79"/>
    </location>
</feature>
<keyword evidence="2" id="KW-0732">Signal</keyword>
<feature type="chain" id="PRO_5024370607" evidence="2">
    <location>
        <begin position="25"/>
        <end position="202"/>
    </location>
</feature>
<reference evidence="3 4" key="1">
    <citation type="submission" date="2019-05" db="EMBL/GenBank/DDBJ databases">
        <title>Culicoidintestinum kansasii gen. nov., sp. nov. from the gastrointestinal tract of the biting midge, Culicoides sonorensis.</title>
        <authorList>
            <person name="Neupane S."/>
            <person name="Ghosh A."/>
            <person name="Gunther S."/>
            <person name="Martin K."/>
            <person name="Zurek L."/>
        </authorList>
    </citation>
    <scope>NUCLEOTIDE SEQUENCE [LARGE SCALE GENOMIC DNA]</scope>
    <source>
        <strain evidence="3 4">CS-1</strain>
    </source>
</reference>
<gene>
    <name evidence="3" type="ORF">FEZ08_05350</name>
</gene>
<keyword evidence="4" id="KW-1185">Reference proteome</keyword>
<dbReference type="Proteomes" id="UP000306912">
    <property type="component" value="Unassembled WGS sequence"/>
</dbReference>
<evidence type="ECO:0000256" key="1">
    <source>
        <dbReference type="SAM" id="MobiDB-lite"/>
    </source>
</evidence>
<feature type="compositionally biased region" description="Basic and acidic residues" evidence="1">
    <location>
        <begin position="37"/>
        <end position="55"/>
    </location>
</feature>
<organism evidence="3 4">
    <name type="scientific">Culicoidibacter larvae</name>
    <dbReference type="NCBI Taxonomy" id="2579976"/>
    <lineage>
        <taxon>Bacteria</taxon>
        <taxon>Bacillati</taxon>
        <taxon>Bacillota</taxon>
        <taxon>Culicoidibacteria</taxon>
        <taxon>Culicoidibacterales</taxon>
        <taxon>Culicoidibacteraceae</taxon>
        <taxon>Culicoidibacter</taxon>
    </lineage>
</organism>
<dbReference type="RefSeq" id="WP_138190680.1">
    <property type="nucleotide sequence ID" value="NZ_VBWP01000003.1"/>
</dbReference>
<comment type="caution">
    <text evidence="3">The sequence shown here is derived from an EMBL/GenBank/DDBJ whole genome shotgun (WGS) entry which is preliminary data.</text>
</comment>
<evidence type="ECO:0000313" key="4">
    <source>
        <dbReference type="Proteomes" id="UP000306912"/>
    </source>
</evidence>
<evidence type="ECO:0000313" key="3">
    <source>
        <dbReference type="EMBL" id="TLG75473.1"/>
    </source>
</evidence>
<protein>
    <submittedName>
        <fullName evidence="3">Uncharacterized protein</fullName>
    </submittedName>
</protein>
<feature type="signal peptide" evidence="2">
    <location>
        <begin position="1"/>
        <end position="24"/>
    </location>
</feature>
<dbReference type="InParanoid" id="A0A5R8QG58"/>
<name>A0A5R8QG58_9FIRM</name>
<evidence type="ECO:0000256" key="2">
    <source>
        <dbReference type="SAM" id="SignalP"/>
    </source>
</evidence>
<proteinExistence type="predicted"/>
<sequence length="202" mass="23086">MKKLLSVVLVSFVLLSIVPLDVFAYIDDTIESTTNNEEEKNDVGMDKASADEPKIDNSIPEEQPELQNGNSTEVNNSQTNQLKTTNPVETLTSNNEEVITIGNFEFHMNDQVILEYTAVYNNTGVIEKYYQYYTGTIMSNHLQHIKYIYYVDASGKIKYISDLEDNSSKLRYNYFYLNASYGEAIESKLDRIYVFRTDGSLS</sequence>
<feature type="compositionally biased region" description="Polar residues" evidence="1">
    <location>
        <begin position="65"/>
        <end position="79"/>
    </location>
</feature>